<organism evidence="2 3">
    <name type="scientific">Flavilitoribacter nigricans (strain ATCC 23147 / DSM 23189 / NBRC 102662 / NCIMB 1420 / SS-2)</name>
    <name type="common">Lewinella nigricans</name>
    <dbReference type="NCBI Taxonomy" id="1122177"/>
    <lineage>
        <taxon>Bacteria</taxon>
        <taxon>Pseudomonadati</taxon>
        <taxon>Bacteroidota</taxon>
        <taxon>Saprospiria</taxon>
        <taxon>Saprospirales</taxon>
        <taxon>Lewinellaceae</taxon>
        <taxon>Flavilitoribacter</taxon>
    </lineage>
</organism>
<evidence type="ECO:0000256" key="1">
    <source>
        <dbReference type="SAM" id="SignalP"/>
    </source>
</evidence>
<reference evidence="2 3" key="1">
    <citation type="submission" date="2017-10" db="EMBL/GenBank/DDBJ databases">
        <title>The draft genome sequence of Lewinella nigricans NBRC 102662.</title>
        <authorList>
            <person name="Wang K."/>
        </authorList>
    </citation>
    <scope>NUCLEOTIDE SEQUENCE [LARGE SCALE GENOMIC DNA]</scope>
    <source>
        <strain evidence="2 3">NBRC 102662</strain>
    </source>
</reference>
<keyword evidence="3" id="KW-1185">Reference proteome</keyword>
<evidence type="ECO:0000313" key="3">
    <source>
        <dbReference type="Proteomes" id="UP000223913"/>
    </source>
</evidence>
<proteinExistence type="predicted"/>
<keyword evidence="1" id="KW-0732">Signal</keyword>
<gene>
    <name evidence="2" type="ORF">CRP01_28285</name>
</gene>
<dbReference type="Proteomes" id="UP000223913">
    <property type="component" value="Unassembled WGS sequence"/>
</dbReference>
<dbReference type="OrthoDB" id="9939737at2"/>
<comment type="caution">
    <text evidence="2">The sequence shown here is derived from an EMBL/GenBank/DDBJ whole genome shotgun (WGS) entry which is preliminary data.</text>
</comment>
<protein>
    <submittedName>
        <fullName evidence="2">Uncharacterized protein</fullName>
    </submittedName>
</protein>
<accession>A0A2D0N465</accession>
<feature type="signal peptide" evidence="1">
    <location>
        <begin position="1"/>
        <end position="21"/>
    </location>
</feature>
<feature type="chain" id="PRO_5012880928" evidence="1">
    <location>
        <begin position="22"/>
        <end position="165"/>
    </location>
</feature>
<dbReference type="EMBL" id="PDUD01000033">
    <property type="protein sequence ID" value="PHN03294.1"/>
    <property type="molecule type" value="Genomic_DNA"/>
</dbReference>
<dbReference type="AlphaFoldDB" id="A0A2D0N465"/>
<evidence type="ECO:0000313" key="2">
    <source>
        <dbReference type="EMBL" id="PHN03294.1"/>
    </source>
</evidence>
<dbReference type="RefSeq" id="WP_099153423.1">
    <property type="nucleotide sequence ID" value="NZ_PDUD01000033.1"/>
</dbReference>
<sequence>MITKTSSVILLIAFSFSPACSGPDQVDLMLTENGIKLHRRGQDFYCQLQALGRKSQTLWDEVATDLEKGIPEDLPEDERKNMIAIRNAGLIRMFEAYPKLPMEVKERVDRAETEDQQIAAEMRMLNDSLRLFDRRVEQFLEEVKNLQPDSLESWQKRLIVYNCED</sequence>
<name>A0A2D0N465_FLAN2</name>